<feature type="binding site" evidence="22">
    <location>
        <position position="267"/>
    </location>
    <ligand>
        <name>Fe cation</name>
        <dbReference type="ChEBI" id="CHEBI:24875"/>
    </ligand>
</feature>
<comment type="similarity">
    <text evidence="5 21">Belongs to the 4HPPD family.</text>
</comment>
<evidence type="ECO:0000256" key="11">
    <source>
        <dbReference type="ARBA" id="ARBA00022824"/>
    </source>
</evidence>
<dbReference type="GO" id="GO:0006559">
    <property type="term" value="P:L-phenylalanine catabolic process"/>
    <property type="evidence" value="ECO:0007669"/>
    <property type="project" value="UniProtKB-KW"/>
</dbReference>
<keyword evidence="15 22" id="KW-0408">Iron</keyword>
<comment type="subcellular location">
    <subcellularLocation>
        <location evidence="3">Cytoplasm</location>
    </subcellularLocation>
    <subcellularLocation>
        <location evidence="2">Endoplasmic reticulum membrane</location>
        <topology evidence="2">Peripheral membrane protein</topology>
    </subcellularLocation>
    <subcellularLocation>
        <location evidence="1">Golgi apparatus membrane</location>
        <topology evidence="1">Peripheral membrane protein</topology>
    </subcellularLocation>
</comment>
<comment type="pathway">
    <text evidence="4">Amino-acid degradation; L-phenylalanine degradation; acetoacetate and fumarate from L-phenylalanine: step 3/6.</text>
</comment>
<dbReference type="NCBIfam" id="TIGR01263">
    <property type="entry name" value="4HPPD"/>
    <property type="match status" value="1"/>
</dbReference>
<evidence type="ECO:0000256" key="10">
    <source>
        <dbReference type="ARBA" id="ARBA00022737"/>
    </source>
</evidence>
<dbReference type="GO" id="GO:0000139">
    <property type="term" value="C:Golgi membrane"/>
    <property type="evidence" value="ECO:0007669"/>
    <property type="project" value="UniProtKB-SubCell"/>
</dbReference>
<dbReference type="CDD" id="cd07250">
    <property type="entry name" value="HPPD_C_like"/>
    <property type="match status" value="1"/>
</dbReference>
<reference evidence="26" key="1">
    <citation type="submission" date="2016-06" db="UniProtKB">
        <authorList>
            <consortium name="WormBaseParasite"/>
        </authorList>
    </citation>
    <scope>IDENTIFICATION</scope>
</reference>
<dbReference type="FunFam" id="3.10.180.10:FF:000022">
    <property type="entry name" value="4-hydroxyphenylpyruvate dioxygenase"/>
    <property type="match status" value="1"/>
</dbReference>
<evidence type="ECO:0000256" key="14">
    <source>
        <dbReference type="ARBA" id="ARBA00023002"/>
    </source>
</evidence>
<evidence type="ECO:0000256" key="4">
    <source>
        <dbReference type="ARBA" id="ARBA00005162"/>
    </source>
</evidence>
<dbReference type="InterPro" id="IPR041735">
    <property type="entry name" value="4OHPhenylPyrv_dOase_C"/>
</dbReference>
<reference evidence="24 25" key="2">
    <citation type="submission" date="2018-11" db="EMBL/GenBank/DDBJ databases">
        <authorList>
            <consortium name="Pathogen Informatics"/>
        </authorList>
    </citation>
    <scope>NUCLEOTIDE SEQUENCE [LARGE SCALE GENOMIC DNA]</scope>
</reference>
<evidence type="ECO:0000256" key="3">
    <source>
        <dbReference type="ARBA" id="ARBA00004496"/>
    </source>
</evidence>
<comment type="cofactor">
    <cofactor evidence="22">
        <name>Fe cation</name>
        <dbReference type="ChEBI" id="CHEBI:24875"/>
    </cofactor>
    <text evidence="22">Binds 1 Fe cation per subunit.</text>
</comment>
<evidence type="ECO:0000256" key="5">
    <source>
        <dbReference type="ARBA" id="ARBA00005877"/>
    </source>
</evidence>
<evidence type="ECO:0000256" key="18">
    <source>
        <dbReference type="ARBA" id="ARBA00023232"/>
    </source>
</evidence>
<organism evidence="25 26">
    <name type="scientific">Toxocara canis</name>
    <name type="common">Canine roundworm</name>
    <dbReference type="NCBI Taxonomy" id="6265"/>
    <lineage>
        <taxon>Eukaryota</taxon>
        <taxon>Metazoa</taxon>
        <taxon>Ecdysozoa</taxon>
        <taxon>Nematoda</taxon>
        <taxon>Chromadorea</taxon>
        <taxon>Rhabditida</taxon>
        <taxon>Spirurina</taxon>
        <taxon>Ascaridomorpha</taxon>
        <taxon>Ascaridoidea</taxon>
        <taxon>Toxocaridae</taxon>
        <taxon>Toxocara</taxon>
    </lineage>
</organism>
<evidence type="ECO:0000256" key="19">
    <source>
        <dbReference type="ARBA" id="ARBA00033727"/>
    </source>
</evidence>
<keyword evidence="8" id="KW-0963">Cytoplasm</keyword>
<dbReference type="AlphaFoldDB" id="A0A183UCV9"/>
<evidence type="ECO:0000256" key="7">
    <source>
        <dbReference type="ARBA" id="ARBA00018452"/>
    </source>
</evidence>
<evidence type="ECO:0000259" key="23">
    <source>
        <dbReference type="PROSITE" id="PS51819"/>
    </source>
</evidence>
<comment type="catalytic activity">
    <reaction evidence="20">
        <text>3-(4-hydroxyphenyl)pyruvate + O2 = homogentisate + CO2</text>
        <dbReference type="Rhea" id="RHEA:16189"/>
        <dbReference type="ChEBI" id="CHEBI:15379"/>
        <dbReference type="ChEBI" id="CHEBI:16169"/>
        <dbReference type="ChEBI" id="CHEBI:16526"/>
        <dbReference type="ChEBI" id="CHEBI:36242"/>
        <dbReference type="EC" id="1.13.11.27"/>
    </reaction>
    <physiologicalReaction direction="left-to-right" evidence="20">
        <dbReference type="Rhea" id="RHEA:16190"/>
    </physiologicalReaction>
</comment>
<dbReference type="InterPro" id="IPR004360">
    <property type="entry name" value="Glyas_Fos-R_dOase_dom"/>
</dbReference>
<evidence type="ECO:0000256" key="20">
    <source>
        <dbReference type="ARBA" id="ARBA00048047"/>
    </source>
</evidence>
<proteinExistence type="inferred from homology"/>
<accession>A0A183UCV9</accession>
<keyword evidence="18" id="KW-0585">Phenylalanine catabolism</keyword>
<dbReference type="PANTHER" id="PTHR11959">
    <property type="entry name" value="4-HYDROXYPHENYLPYRUVATE DIOXYGENASE"/>
    <property type="match status" value="1"/>
</dbReference>
<dbReference type="WBParaSite" id="TCNE_0000632901-mRNA-1">
    <property type="protein sequence ID" value="TCNE_0000632901-mRNA-1"/>
    <property type="gene ID" value="TCNE_0000632901"/>
</dbReference>
<keyword evidence="11" id="KW-0256">Endoplasmic reticulum</keyword>
<dbReference type="GO" id="GO:0003868">
    <property type="term" value="F:4-hydroxyphenylpyruvate dioxygenase activity"/>
    <property type="evidence" value="ECO:0007669"/>
    <property type="project" value="UniProtKB-EC"/>
</dbReference>
<evidence type="ECO:0000256" key="21">
    <source>
        <dbReference type="PIRNR" id="PIRNR009283"/>
    </source>
</evidence>
<feature type="domain" description="VOC" evidence="23">
    <location>
        <begin position="180"/>
        <end position="339"/>
    </location>
</feature>
<keyword evidence="13" id="KW-0223">Dioxygenase</keyword>
<evidence type="ECO:0000256" key="8">
    <source>
        <dbReference type="ARBA" id="ARBA00022490"/>
    </source>
</evidence>
<dbReference type="InterPro" id="IPR005956">
    <property type="entry name" value="4OHPhenylPyrv_dOase"/>
</dbReference>
<evidence type="ECO:0000313" key="26">
    <source>
        <dbReference type="WBParaSite" id="TCNE_0000632901-mRNA-1"/>
    </source>
</evidence>
<feature type="domain" description="VOC" evidence="23">
    <location>
        <begin position="18"/>
        <end position="149"/>
    </location>
</feature>
<protein>
    <recommendedName>
        <fullName evidence="7 21">4-hydroxyphenylpyruvate dioxygenase</fullName>
    </recommendedName>
</protein>
<gene>
    <name evidence="24" type="ORF">TCNE_LOCUS6329</name>
</gene>
<evidence type="ECO:0000256" key="22">
    <source>
        <dbReference type="PIRSR" id="PIRSR009283-1"/>
    </source>
</evidence>
<dbReference type="Pfam" id="PF00903">
    <property type="entry name" value="Glyoxalase"/>
    <property type="match status" value="2"/>
</dbReference>
<evidence type="ECO:0000256" key="13">
    <source>
        <dbReference type="ARBA" id="ARBA00022964"/>
    </source>
</evidence>
<dbReference type="InterPro" id="IPR037523">
    <property type="entry name" value="VOC_core"/>
</dbReference>
<evidence type="ECO:0000256" key="17">
    <source>
        <dbReference type="ARBA" id="ARBA00023136"/>
    </source>
</evidence>
<keyword evidence="17" id="KW-0472">Membrane</keyword>
<evidence type="ECO:0000256" key="16">
    <source>
        <dbReference type="ARBA" id="ARBA00023034"/>
    </source>
</evidence>
<keyword evidence="16" id="KW-0333">Golgi apparatus</keyword>
<dbReference type="InterPro" id="IPR029068">
    <property type="entry name" value="Glyas_Bleomycin-R_OHBP_Dase"/>
</dbReference>
<evidence type="ECO:0000256" key="6">
    <source>
        <dbReference type="ARBA" id="ARBA00011738"/>
    </source>
</evidence>
<evidence type="ECO:0000313" key="24">
    <source>
        <dbReference type="EMBL" id="VDM37641.1"/>
    </source>
</evidence>
<dbReference type="EMBL" id="UYWY01019475">
    <property type="protein sequence ID" value="VDM37641.1"/>
    <property type="molecule type" value="Genomic_DNA"/>
</dbReference>
<feature type="binding site" evidence="22">
    <location>
        <position position="183"/>
    </location>
    <ligand>
        <name>Fe cation</name>
        <dbReference type="ChEBI" id="CHEBI:24875"/>
    </ligand>
</feature>
<dbReference type="GO" id="GO:0006572">
    <property type="term" value="P:L-tyrosine catabolic process"/>
    <property type="evidence" value="ECO:0007669"/>
    <property type="project" value="UniProtKB-KW"/>
</dbReference>
<evidence type="ECO:0000256" key="12">
    <source>
        <dbReference type="ARBA" id="ARBA00022878"/>
    </source>
</evidence>
<keyword evidence="10" id="KW-0677">Repeat</keyword>
<dbReference type="SUPFAM" id="SSF54593">
    <property type="entry name" value="Glyoxalase/Bleomycin resistance protein/Dihydroxybiphenyl dioxygenase"/>
    <property type="match status" value="1"/>
</dbReference>
<evidence type="ECO:0000256" key="15">
    <source>
        <dbReference type="ARBA" id="ARBA00023004"/>
    </source>
</evidence>
<comment type="subunit">
    <text evidence="6">Homodimer.</text>
</comment>
<dbReference type="GO" id="GO:0046872">
    <property type="term" value="F:metal ion binding"/>
    <property type="evidence" value="ECO:0007669"/>
    <property type="project" value="UniProtKB-KW"/>
</dbReference>
<name>A0A183UCV9_TOXCA</name>
<comment type="function">
    <text evidence="19">Catalyzes the conversion of 4-hydroxyphenylpyruvic acid to homogentisic acid, one of the steps in tyrosine catabolism.</text>
</comment>
<sequence>MVSANESEAEHSTGKFLGFDHIRFWVGNAKQAAFWYCTNFGFEPFAYKGLETGSRLIASHAIRQDKIIFVFESALLPGNEEIGAHLVRHGDGVKDVALEVDNIDAIVENAKKNGAKVLKEITEESDEHGSVKSAILQTYGDTVHTLIERKGYKGLFLPGFQKSPSKTDFFDALPKVNLCFIDHCVGNQGELQMESVAGWYENMLNFHRFWSVDDTMIHTEYSALRSVVMANAEETIKMPINEPASGRRAVSQIQEFVDYYGGAGVQHIALNTNDIVQAIKALRARGLEFLSIPDNYYTTLRKNLQNSKIKIDEDMDTLQELNILVDYDDQGYLLQIFSKPCEDRPTLFIEIIQRHNHQACDSFRYSLDYRHMSTLHGTLPRGFGAGNFKALFESLELEQNERGNLFYKDVVQGGVRLRP</sequence>
<keyword evidence="12" id="KW-0828">Tyrosine catabolism</keyword>
<dbReference type="Proteomes" id="UP000050794">
    <property type="component" value="Unassembled WGS sequence"/>
</dbReference>
<dbReference type="PROSITE" id="PS51819">
    <property type="entry name" value="VOC"/>
    <property type="match status" value="2"/>
</dbReference>
<dbReference type="GO" id="GO:0005789">
    <property type="term" value="C:endoplasmic reticulum membrane"/>
    <property type="evidence" value="ECO:0007669"/>
    <property type="project" value="UniProtKB-SubCell"/>
</dbReference>
<evidence type="ECO:0000256" key="2">
    <source>
        <dbReference type="ARBA" id="ARBA00004406"/>
    </source>
</evidence>
<dbReference type="CDD" id="cd08342">
    <property type="entry name" value="HPPD_N_like"/>
    <property type="match status" value="1"/>
</dbReference>
<keyword evidence="14" id="KW-0560">Oxidoreductase</keyword>
<dbReference type="Gene3D" id="3.10.180.10">
    <property type="entry name" value="2,3-Dihydroxybiphenyl 1,2-Dioxygenase, domain 1"/>
    <property type="match status" value="2"/>
</dbReference>
<dbReference type="PANTHER" id="PTHR11959:SF1">
    <property type="entry name" value="4-HYDROXYPHENYLPYRUVATE DIOXYGENASE"/>
    <property type="match status" value="1"/>
</dbReference>
<keyword evidence="9 22" id="KW-0479">Metal-binding</keyword>
<evidence type="ECO:0000256" key="9">
    <source>
        <dbReference type="ARBA" id="ARBA00022723"/>
    </source>
</evidence>
<evidence type="ECO:0000256" key="1">
    <source>
        <dbReference type="ARBA" id="ARBA00004395"/>
    </source>
</evidence>
<dbReference type="InterPro" id="IPR041736">
    <property type="entry name" value="4OHPhenylPyrv_dOase_N"/>
</dbReference>
<keyword evidence="25" id="KW-1185">Reference proteome</keyword>
<feature type="binding site" evidence="22">
    <location>
        <position position="350"/>
    </location>
    <ligand>
        <name>Fe cation</name>
        <dbReference type="ChEBI" id="CHEBI:24875"/>
    </ligand>
</feature>
<dbReference type="GO" id="GO:0042803">
    <property type="term" value="F:protein homodimerization activity"/>
    <property type="evidence" value="ECO:0007669"/>
    <property type="project" value="UniProtKB-ARBA"/>
</dbReference>
<evidence type="ECO:0000313" key="25">
    <source>
        <dbReference type="Proteomes" id="UP000050794"/>
    </source>
</evidence>
<dbReference type="PIRSF" id="PIRSF009283">
    <property type="entry name" value="HPP_dOase"/>
    <property type="match status" value="1"/>
</dbReference>